<comment type="caution">
    <text evidence="2">The sequence shown here is derived from an EMBL/GenBank/DDBJ whole genome shotgun (WGS) entry which is preliminary data.</text>
</comment>
<name>A0ABT1CSZ4_9HYPH</name>
<evidence type="ECO:0000256" key="1">
    <source>
        <dbReference type="SAM" id="Phobius"/>
    </source>
</evidence>
<proteinExistence type="predicted"/>
<dbReference type="Proteomes" id="UP001320715">
    <property type="component" value="Unassembled WGS sequence"/>
</dbReference>
<feature type="transmembrane region" description="Helical" evidence="1">
    <location>
        <begin position="37"/>
        <end position="57"/>
    </location>
</feature>
<dbReference type="EMBL" id="JAAAML010000002">
    <property type="protein sequence ID" value="MCO6409322.1"/>
    <property type="molecule type" value="Genomic_DNA"/>
</dbReference>
<evidence type="ECO:0000313" key="2">
    <source>
        <dbReference type="EMBL" id="MCO6409322.1"/>
    </source>
</evidence>
<reference evidence="2 3" key="1">
    <citation type="submission" date="2020-01" db="EMBL/GenBank/DDBJ databases">
        <title>Genomes of bacteria type strains.</title>
        <authorList>
            <person name="Chen J."/>
            <person name="Zhu S."/>
            <person name="Yang J."/>
        </authorList>
    </citation>
    <scope>NUCLEOTIDE SEQUENCE [LARGE SCALE GENOMIC DNA]</scope>
    <source>
        <strain evidence="2 3">DSM 16655</strain>
    </source>
</reference>
<protein>
    <submittedName>
        <fullName evidence="2">Uncharacterized protein</fullName>
    </submittedName>
</protein>
<keyword evidence="3" id="KW-1185">Reference proteome</keyword>
<keyword evidence="1" id="KW-1133">Transmembrane helix</keyword>
<dbReference type="RefSeq" id="WP_152010343.1">
    <property type="nucleotide sequence ID" value="NZ_JAAAML010000002.1"/>
</dbReference>
<evidence type="ECO:0000313" key="3">
    <source>
        <dbReference type="Proteomes" id="UP001320715"/>
    </source>
</evidence>
<gene>
    <name evidence="2" type="ORF">GTW23_14145</name>
</gene>
<organism evidence="2 3">
    <name type="scientific">Hoeflea alexandrii</name>
    <dbReference type="NCBI Taxonomy" id="288436"/>
    <lineage>
        <taxon>Bacteria</taxon>
        <taxon>Pseudomonadati</taxon>
        <taxon>Pseudomonadota</taxon>
        <taxon>Alphaproteobacteria</taxon>
        <taxon>Hyphomicrobiales</taxon>
        <taxon>Rhizobiaceae</taxon>
        <taxon>Hoeflea</taxon>
    </lineage>
</organism>
<keyword evidence="1" id="KW-0812">Transmembrane</keyword>
<sequence>MTQARKSAFWIAALFMALFTADVLAGAFFRAAFMSDVAEALVLAISCCFFVVGILSLEGQRSDDKSMTIQREEETR</sequence>
<accession>A0ABT1CSZ4</accession>
<keyword evidence="1" id="KW-0472">Membrane</keyword>